<keyword evidence="4 6" id="KW-1133">Transmembrane helix</keyword>
<sequence length="88" mass="9494">AGSGTRPLVVFQLPGGRYRFYVVCAVSALRDTGWTAGLIHWPAVLGIISTSVLFAPLGAKLAKQLPSSVLKRIFSAVLLCVALYFFLR</sequence>
<keyword evidence="8" id="KW-1185">Reference proteome</keyword>
<dbReference type="EMBL" id="APHR01000003">
    <property type="protein sequence ID" value="EMR14262.1"/>
    <property type="molecule type" value="Genomic_DNA"/>
</dbReference>
<evidence type="ECO:0000256" key="1">
    <source>
        <dbReference type="ARBA" id="ARBA00004141"/>
    </source>
</evidence>
<dbReference type="AlphaFoldDB" id="M7P427"/>
<feature type="transmembrane region" description="Helical" evidence="6">
    <location>
        <begin position="69"/>
        <end position="87"/>
    </location>
</feature>
<accession>M7P427</accession>
<keyword evidence="3 6" id="KW-0812">Transmembrane</keyword>
<dbReference type="Pfam" id="PF01925">
    <property type="entry name" value="TauE"/>
    <property type="match status" value="1"/>
</dbReference>
<comment type="similarity">
    <text evidence="2 6">Belongs to the 4-toluene sulfonate uptake permease (TSUP) (TC 2.A.102) family.</text>
</comment>
<evidence type="ECO:0000256" key="3">
    <source>
        <dbReference type="ARBA" id="ARBA00022692"/>
    </source>
</evidence>
<evidence type="ECO:0000256" key="5">
    <source>
        <dbReference type="ARBA" id="ARBA00023136"/>
    </source>
</evidence>
<protein>
    <recommendedName>
        <fullName evidence="6">Probable membrane transporter protein</fullName>
    </recommendedName>
</protein>
<dbReference type="PANTHER" id="PTHR43483:SF3">
    <property type="entry name" value="MEMBRANE TRANSPORTER PROTEIN HI_0806-RELATED"/>
    <property type="match status" value="1"/>
</dbReference>
<dbReference type="eggNOG" id="COG0730">
    <property type="taxonomic scope" value="Bacteria"/>
</dbReference>
<comment type="subcellular location">
    <subcellularLocation>
        <location evidence="6">Cell membrane</location>
        <topology evidence="6">Multi-pass membrane protein</topology>
    </subcellularLocation>
    <subcellularLocation>
        <location evidence="1">Membrane</location>
        <topology evidence="1">Multi-pass membrane protein</topology>
    </subcellularLocation>
</comment>
<gene>
    <name evidence="7" type="ORF">MPL1_00602</name>
</gene>
<dbReference type="PANTHER" id="PTHR43483">
    <property type="entry name" value="MEMBRANE TRANSPORTER PROTEIN HI_0806-RELATED"/>
    <property type="match status" value="1"/>
</dbReference>
<evidence type="ECO:0000313" key="8">
    <source>
        <dbReference type="Proteomes" id="UP000012019"/>
    </source>
</evidence>
<dbReference type="PATRIC" id="fig|1286106.3.peg.119"/>
<name>M7P427_9GAMM</name>
<evidence type="ECO:0000256" key="4">
    <source>
        <dbReference type="ARBA" id="ARBA00022989"/>
    </source>
</evidence>
<dbReference type="STRING" id="1286106.MPL1_00602"/>
<keyword evidence="5 6" id="KW-0472">Membrane</keyword>
<comment type="caution">
    <text evidence="7">The sequence shown here is derived from an EMBL/GenBank/DDBJ whole genome shotgun (WGS) entry which is preliminary data.</text>
</comment>
<proteinExistence type="inferred from homology"/>
<feature type="non-terminal residue" evidence="7">
    <location>
        <position position="1"/>
    </location>
</feature>
<dbReference type="Proteomes" id="UP000012019">
    <property type="component" value="Unassembled WGS sequence"/>
</dbReference>
<feature type="transmembrane region" description="Helical" evidence="6">
    <location>
        <begin position="38"/>
        <end position="57"/>
    </location>
</feature>
<dbReference type="GO" id="GO:0005886">
    <property type="term" value="C:plasma membrane"/>
    <property type="evidence" value="ECO:0007669"/>
    <property type="project" value="UniProtKB-SubCell"/>
</dbReference>
<evidence type="ECO:0000313" key="7">
    <source>
        <dbReference type="EMBL" id="EMR14262.1"/>
    </source>
</evidence>
<organism evidence="7 8">
    <name type="scientific">Methylophaga lonarensis MPL</name>
    <dbReference type="NCBI Taxonomy" id="1286106"/>
    <lineage>
        <taxon>Bacteria</taxon>
        <taxon>Pseudomonadati</taxon>
        <taxon>Pseudomonadota</taxon>
        <taxon>Gammaproteobacteria</taxon>
        <taxon>Thiotrichales</taxon>
        <taxon>Piscirickettsiaceae</taxon>
        <taxon>Methylophaga</taxon>
    </lineage>
</organism>
<reference evidence="7 8" key="1">
    <citation type="journal article" date="2013" name="Genome Announc.">
        <title>Draft Genome Sequence of Methylophaga lonarensis MPLT, a Haloalkaliphilic (Non-Methane-Utilizing) Methylotroph.</title>
        <authorList>
            <person name="Shetty S.A."/>
            <person name="Marathe N.P."/>
            <person name="Munot H."/>
            <person name="Antony C.P."/>
            <person name="Dhotre D.P."/>
            <person name="Murrell J.C."/>
            <person name="Shouche Y.S."/>
        </authorList>
    </citation>
    <scope>NUCLEOTIDE SEQUENCE [LARGE SCALE GENOMIC DNA]</scope>
    <source>
        <strain evidence="7 8">MPL</strain>
    </source>
</reference>
<evidence type="ECO:0000256" key="6">
    <source>
        <dbReference type="RuleBase" id="RU363041"/>
    </source>
</evidence>
<evidence type="ECO:0000256" key="2">
    <source>
        <dbReference type="ARBA" id="ARBA00009142"/>
    </source>
</evidence>
<dbReference type="InterPro" id="IPR002781">
    <property type="entry name" value="TM_pro_TauE-like"/>
</dbReference>
<keyword evidence="6" id="KW-1003">Cell membrane</keyword>